<protein>
    <recommendedName>
        <fullName evidence="3">Ubiquitinyl hydrolase 1</fullName>
    </recommendedName>
</protein>
<accession>A0A8T2ZWE3</accession>
<evidence type="ECO:0008006" key="3">
    <source>
        <dbReference type="Google" id="ProtNLM"/>
    </source>
</evidence>
<gene>
    <name evidence="1" type="ORF">H0E87_002610</name>
</gene>
<dbReference type="EMBL" id="JACEGQ020000001">
    <property type="protein sequence ID" value="KAH8521630.1"/>
    <property type="molecule type" value="Genomic_DNA"/>
</dbReference>
<dbReference type="PANTHER" id="PTHR12931">
    <property type="entry name" value="UBIQUITIN THIOLESTERASE PROTEIN OTUB"/>
    <property type="match status" value="1"/>
</dbReference>
<dbReference type="PANTHER" id="PTHR12931:SF15">
    <property type="entry name" value="UBIQUITIN THIOESTERASE OTUBAIN-LIKE"/>
    <property type="match status" value="1"/>
</dbReference>
<dbReference type="Proteomes" id="UP000807159">
    <property type="component" value="Chromosome 1"/>
</dbReference>
<proteinExistence type="predicted"/>
<sequence>MQNEEQLTCKIEDLANCCGGVDDDIMQKQSSEPLSTLAAEYQSASPILLEKIKVLGDKYVAIRRTRGDGNCFFRSFMFSYLEHILETQDWAEVDRIKLNVEECRKTLQSLGYVDFTFEDFFALFLEQLDDVLQGNENSISHEELLNRSRDQSVSDYGECLDDALGVPISVVYLDRSSCDAGVVSVNHHDFVPAPGNLPSATSASSESINPFITLLYRPGHYDILYPNMQTIKEVRVMEAVKVNLNYDETRSCKAKALASSVFVLYIVINVQMLLNCEWGPKCRLPESFRQSSVPI</sequence>
<name>A0A8T2ZWE3_POPDE</name>
<dbReference type="SUPFAM" id="SSF54001">
    <property type="entry name" value="Cysteine proteinases"/>
    <property type="match status" value="1"/>
</dbReference>
<dbReference type="Gene3D" id="1.20.1300.20">
    <property type="entry name" value="Peptidase C65 Otubain, subdomain 2"/>
    <property type="match status" value="1"/>
</dbReference>
<dbReference type="GO" id="GO:0071108">
    <property type="term" value="P:protein K48-linked deubiquitination"/>
    <property type="evidence" value="ECO:0007669"/>
    <property type="project" value="TreeGrafter"/>
</dbReference>
<comment type="caution">
    <text evidence="1">The sequence shown here is derived from an EMBL/GenBank/DDBJ whole genome shotgun (WGS) entry which is preliminary data.</text>
</comment>
<evidence type="ECO:0000313" key="2">
    <source>
        <dbReference type="Proteomes" id="UP000807159"/>
    </source>
</evidence>
<organism evidence="1 2">
    <name type="scientific">Populus deltoides</name>
    <name type="common">Eastern poplar</name>
    <name type="synonym">Eastern cottonwood</name>
    <dbReference type="NCBI Taxonomy" id="3696"/>
    <lineage>
        <taxon>Eukaryota</taxon>
        <taxon>Viridiplantae</taxon>
        <taxon>Streptophyta</taxon>
        <taxon>Embryophyta</taxon>
        <taxon>Tracheophyta</taxon>
        <taxon>Spermatophyta</taxon>
        <taxon>Magnoliopsida</taxon>
        <taxon>eudicotyledons</taxon>
        <taxon>Gunneridae</taxon>
        <taxon>Pentapetalae</taxon>
        <taxon>rosids</taxon>
        <taxon>fabids</taxon>
        <taxon>Malpighiales</taxon>
        <taxon>Salicaceae</taxon>
        <taxon>Saliceae</taxon>
        <taxon>Populus</taxon>
    </lineage>
</organism>
<dbReference type="AlphaFoldDB" id="A0A8T2ZWE3"/>
<dbReference type="GO" id="GO:0005634">
    <property type="term" value="C:nucleus"/>
    <property type="evidence" value="ECO:0007669"/>
    <property type="project" value="TreeGrafter"/>
</dbReference>
<reference evidence="1" key="1">
    <citation type="journal article" date="2021" name="J. Hered.">
        <title>Genome Assembly of Salicaceae Populus deltoides (Eastern Cottonwood) I-69 Based on Nanopore Sequencing and Hi-C Technologies.</title>
        <authorList>
            <person name="Bai S."/>
            <person name="Wu H."/>
            <person name="Zhang J."/>
            <person name="Pan Z."/>
            <person name="Zhao W."/>
            <person name="Li Z."/>
            <person name="Tong C."/>
        </authorList>
    </citation>
    <scope>NUCLEOTIDE SEQUENCE</scope>
    <source>
        <tissue evidence="1">Leaf</tissue>
    </source>
</reference>
<keyword evidence="2" id="KW-1185">Reference proteome</keyword>
<dbReference type="Pfam" id="PF10275">
    <property type="entry name" value="Peptidase_C65"/>
    <property type="match status" value="2"/>
</dbReference>
<dbReference type="InterPro" id="IPR019400">
    <property type="entry name" value="Peptidase_C65_otubain"/>
</dbReference>
<dbReference type="GO" id="GO:0043130">
    <property type="term" value="F:ubiquitin binding"/>
    <property type="evidence" value="ECO:0007669"/>
    <property type="project" value="TreeGrafter"/>
</dbReference>
<dbReference type="InterPro" id="IPR042467">
    <property type="entry name" value="Peptidase_C65_otubain_sub2"/>
</dbReference>
<evidence type="ECO:0000313" key="1">
    <source>
        <dbReference type="EMBL" id="KAH8521630.1"/>
    </source>
</evidence>
<dbReference type="InterPro" id="IPR038765">
    <property type="entry name" value="Papain-like_cys_pep_sf"/>
</dbReference>
<dbReference type="GO" id="GO:0004843">
    <property type="term" value="F:cysteine-type deubiquitinase activity"/>
    <property type="evidence" value="ECO:0007669"/>
    <property type="project" value="TreeGrafter"/>
</dbReference>